<dbReference type="PROSITE" id="PS50157">
    <property type="entry name" value="ZINC_FINGER_C2H2_2"/>
    <property type="match status" value="1"/>
</dbReference>
<sequence length="422" mass="46826">MSTEYPELYEQEVQRMRGTDQYLPPHEGYPPINPFDIYNTAGQSLEDRHAIQRREEYDPHTNIAQPPPRDPFTNTANAYTDPGNYCVPYGGNQSARYQVTIHRDSASFYGVAALPEHGRFFQHQVGLDTHTGFTRTFSPEQGAAAGDYSQNQRPQGVPEGLTRMECPEYDAAAAEDPNLASNPPNRRVPNHLMGSFLLSQRYRNAPTPQIVPAAMNASVTPATYLNPAPPNPMAPFASPGHAMPPGFGIPSGFTTLPVNLPSVGGNNRFRHIAAPGNQLSPFPRPVPSAPGVPPTPNAAAPNAVDYYHSDADAEGEEDEEEYCTESANDEADDEEEEEEDDDEDEDEEDTRGLARVRALRLAPGLPFTNDDGKSRWPCNQCGRNWSRKDETRTHLRKEHYPVQYPNGFVYKKGLEQARMDCP</sequence>
<feature type="compositionally biased region" description="Pro residues" evidence="2">
    <location>
        <begin position="282"/>
        <end position="296"/>
    </location>
</feature>
<feature type="domain" description="C2H2-type" evidence="3">
    <location>
        <begin position="376"/>
        <end position="399"/>
    </location>
</feature>
<dbReference type="STRING" id="708197.A0A166P0Y0"/>
<keyword evidence="1" id="KW-0862">Zinc</keyword>
<name>A0A166P0Y0_9PEZI</name>
<evidence type="ECO:0000313" key="4">
    <source>
        <dbReference type="EMBL" id="KZL66272.1"/>
    </source>
</evidence>
<gene>
    <name evidence="4" type="ORF">CT0861_13260</name>
</gene>
<dbReference type="EMBL" id="LFIV01000184">
    <property type="protein sequence ID" value="KZL66272.1"/>
    <property type="molecule type" value="Genomic_DNA"/>
</dbReference>
<comment type="caution">
    <text evidence="4">The sequence shown here is derived from an EMBL/GenBank/DDBJ whole genome shotgun (WGS) entry which is preliminary data.</text>
</comment>
<dbReference type="Proteomes" id="UP000076552">
    <property type="component" value="Unassembled WGS sequence"/>
</dbReference>
<dbReference type="PROSITE" id="PS00028">
    <property type="entry name" value="ZINC_FINGER_C2H2_1"/>
    <property type="match status" value="1"/>
</dbReference>
<reference evidence="4 5" key="1">
    <citation type="submission" date="2015-06" db="EMBL/GenBank/DDBJ databases">
        <title>Survival trade-offs in plant roots during colonization by closely related pathogenic and mutualistic fungi.</title>
        <authorList>
            <person name="Hacquard S."/>
            <person name="Kracher B."/>
            <person name="Hiruma K."/>
            <person name="Weinman A."/>
            <person name="Muench P."/>
            <person name="Garrido Oter R."/>
            <person name="Ver Loren van Themaat E."/>
            <person name="Dallerey J.-F."/>
            <person name="Damm U."/>
            <person name="Henrissat B."/>
            <person name="Lespinet O."/>
            <person name="Thon M."/>
            <person name="Kemen E."/>
            <person name="McHardy A.C."/>
            <person name="Schulze-Lefert P."/>
            <person name="O'Connell R.J."/>
        </authorList>
    </citation>
    <scope>NUCLEOTIDE SEQUENCE [LARGE SCALE GENOMIC DNA]</scope>
    <source>
        <strain evidence="4 5">0861</strain>
    </source>
</reference>
<feature type="region of interest" description="Disordered" evidence="2">
    <location>
        <begin position="58"/>
        <end position="77"/>
    </location>
</feature>
<evidence type="ECO:0000259" key="3">
    <source>
        <dbReference type="PROSITE" id="PS50157"/>
    </source>
</evidence>
<keyword evidence="5" id="KW-1185">Reference proteome</keyword>
<protein>
    <recommendedName>
        <fullName evidence="3">C2H2-type domain-containing protein</fullName>
    </recommendedName>
</protein>
<proteinExistence type="predicted"/>
<evidence type="ECO:0000313" key="5">
    <source>
        <dbReference type="Proteomes" id="UP000076552"/>
    </source>
</evidence>
<dbReference type="GO" id="GO:0008270">
    <property type="term" value="F:zinc ion binding"/>
    <property type="evidence" value="ECO:0007669"/>
    <property type="project" value="UniProtKB-KW"/>
</dbReference>
<accession>A0A166P0Y0</accession>
<dbReference type="AlphaFoldDB" id="A0A166P0Y0"/>
<organism evidence="4 5">
    <name type="scientific">Colletotrichum tofieldiae</name>
    <dbReference type="NCBI Taxonomy" id="708197"/>
    <lineage>
        <taxon>Eukaryota</taxon>
        <taxon>Fungi</taxon>
        <taxon>Dikarya</taxon>
        <taxon>Ascomycota</taxon>
        <taxon>Pezizomycotina</taxon>
        <taxon>Sordariomycetes</taxon>
        <taxon>Hypocreomycetidae</taxon>
        <taxon>Glomerellales</taxon>
        <taxon>Glomerellaceae</taxon>
        <taxon>Colletotrichum</taxon>
        <taxon>Colletotrichum spaethianum species complex</taxon>
    </lineage>
</organism>
<evidence type="ECO:0000256" key="1">
    <source>
        <dbReference type="PROSITE-ProRule" id="PRU00042"/>
    </source>
</evidence>
<dbReference type="OrthoDB" id="4841715at2759"/>
<keyword evidence="1" id="KW-0863">Zinc-finger</keyword>
<dbReference type="InterPro" id="IPR013087">
    <property type="entry name" value="Znf_C2H2_type"/>
</dbReference>
<feature type="compositionally biased region" description="Acidic residues" evidence="2">
    <location>
        <begin position="312"/>
        <end position="349"/>
    </location>
</feature>
<keyword evidence="1" id="KW-0479">Metal-binding</keyword>
<evidence type="ECO:0000256" key="2">
    <source>
        <dbReference type="SAM" id="MobiDB-lite"/>
    </source>
</evidence>
<feature type="region of interest" description="Disordered" evidence="2">
    <location>
        <begin position="269"/>
        <end position="353"/>
    </location>
</feature>